<dbReference type="Proteomes" id="UP000002280">
    <property type="component" value="Chromosome 6"/>
</dbReference>
<keyword evidence="2" id="KW-0597">Phosphoprotein</keyword>
<dbReference type="HOGENOM" id="CLU_038272_0_0_1"/>
<organism evidence="5 6">
    <name type="scientific">Monodelphis domestica</name>
    <name type="common">Gray short-tailed opossum</name>
    <dbReference type="NCBI Taxonomy" id="13616"/>
    <lineage>
        <taxon>Eukaryota</taxon>
        <taxon>Metazoa</taxon>
        <taxon>Chordata</taxon>
        <taxon>Craniata</taxon>
        <taxon>Vertebrata</taxon>
        <taxon>Euteleostomi</taxon>
        <taxon>Mammalia</taxon>
        <taxon>Metatheria</taxon>
        <taxon>Didelphimorphia</taxon>
        <taxon>Didelphidae</taxon>
        <taxon>Monodelphis</taxon>
    </lineage>
</organism>
<evidence type="ECO:0000256" key="1">
    <source>
        <dbReference type="ARBA" id="ARBA00006215"/>
    </source>
</evidence>
<dbReference type="InterPro" id="IPR042769">
    <property type="entry name" value="SPATA6_fam"/>
</dbReference>
<feature type="region of interest" description="Disordered" evidence="3">
    <location>
        <begin position="68"/>
        <end position="106"/>
    </location>
</feature>
<dbReference type="GO" id="GO:0032027">
    <property type="term" value="F:myosin light chain binding"/>
    <property type="evidence" value="ECO:0007669"/>
    <property type="project" value="InterPro"/>
</dbReference>
<name>F6S5E8_MONDO</name>
<feature type="compositionally biased region" description="Basic and acidic residues" evidence="3">
    <location>
        <begin position="85"/>
        <end position="98"/>
    </location>
</feature>
<accession>F6S5E8</accession>
<dbReference type="eggNOG" id="ENOG502RYM7">
    <property type="taxonomic scope" value="Eukaryota"/>
</dbReference>
<reference evidence="5" key="2">
    <citation type="submission" date="2025-08" db="UniProtKB">
        <authorList>
            <consortium name="Ensembl"/>
        </authorList>
    </citation>
    <scope>IDENTIFICATION</scope>
</reference>
<evidence type="ECO:0000313" key="6">
    <source>
        <dbReference type="Proteomes" id="UP000002280"/>
    </source>
</evidence>
<dbReference type="PANTHER" id="PTHR16435:SF5">
    <property type="entry name" value="SPERMATOGENESIS ASSOCIATED 6-LIKE PROTEIN"/>
    <property type="match status" value="1"/>
</dbReference>
<protein>
    <recommendedName>
        <fullName evidence="4">Spermatogenesis-associated protein 6 N-terminal domain-containing protein</fullName>
    </recommendedName>
</protein>
<feature type="domain" description="Spermatogenesis-associated protein 6 N-terminal" evidence="4">
    <location>
        <begin position="126"/>
        <end position="264"/>
    </location>
</feature>
<dbReference type="GO" id="GO:0007283">
    <property type="term" value="P:spermatogenesis"/>
    <property type="evidence" value="ECO:0007669"/>
    <property type="project" value="InterPro"/>
</dbReference>
<keyword evidence="6" id="KW-1185">Reference proteome</keyword>
<sequence>MGHEVKKPRSEGFKQLHASREHLLRSRTRVTFFVLPYAARAERRTHARPRPHAFQRWKFGSFGFRSNETLFPGGKQRRQKFQLSTRERSRGGRAEGKKPGSSAQRSSVLFQPFPPQLGKMPLEVVVELHIHAITCPGVFLPEKKGLVLGVCIFGQYRETQCFPAVFPLMILEVMKFDKIFVTALDPAAVAELLETYRIRFELIQLIYPDGELLAYYEENTRDFLFPEPRLTPLYPGKDRELLMKTPLGFPGISPKIEFSTMTAIKELSCPLKRLFEERLRQLRPSSASCFKGGFSPQLNALRARTKEDTCERMSKSLRSRSPSPHVIRRLCQEERPVHSSLVSRGLKSLPENKPPFVVRHVDSSKPFGEQIPFKPNTPKSRKKIDFTCFDFPLKRASSLDSMAADLKIERDQDEWNIRKHKLLSTYSDRCGSILCGHSNQGDSSFHETSSHAARYHRSLSPLQHWYPQQDRSCCSPRFTWEKIHDRVRDLLTSRKARQRLCLGVTDPEVDEILERRNPCLRHSPLHEPFEYKYY</sequence>
<dbReference type="GO" id="GO:0120212">
    <property type="term" value="C:sperm head-tail coupling apparatus"/>
    <property type="evidence" value="ECO:0007669"/>
    <property type="project" value="InterPro"/>
</dbReference>
<proteinExistence type="inferred from homology"/>
<dbReference type="PANTHER" id="PTHR16435">
    <property type="entry name" value="SPERMATOGENESIS-ASSOCIATED PROTEIN 6 SPATA6"/>
    <property type="match status" value="1"/>
</dbReference>
<dbReference type="Ensembl" id="ENSMODT00000039814.3">
    <property type="protein sequence ID" value="ENSMODP00000038214.2"/>
    <property type="gene ID" value="ENSMODG00000025440.3"/>
</dbReference>
<evidence type="ECO:0000259" key="4">
    <source>
        <dbReference type="Pfam" id="PF14909"/>
    </source>
</evidence>
<evidence type="ECO:0000256" key="2">
    <source>
        <dbReference type="ARBA" id="ARBA00022553"/>
    </source>
</evidence>
<dbReference type="FunCoup" id="F6S5E8">
    <property type="interactions" value="17"/>
</dbReference>
<dbReference type="Pfam" id="PF14909">
    <property type="entry name" value="SPATA6"/>
    <property type="match status" value="1"/>
</dbReference>
<reference evidence="5" key="3">
    <citation type="submission" date="2025-09" db="UniProtKB">
        <authorList>
            <consortium name="Ensembl"/>
        </authorList>
    </citation>
    <scope>IDENTIFICATION</scope>
</reference>
<reference evidence="5 6" key="1">
    <citation type="journal article" date="2007" name="Nature">
        <title>Genome of the marsupial Monodelphis domestica reveals innovation in non-coding sequences.</title>
        <authorList>
            <person name="Mikkelsen T.S."/>
            <person name="Wakefield M.J."/>
            <person name="Aken B."/>
            <person name="Amemiya C.T."/>
            <person name="Chang J.L."/>
            <person name="Duke S."/>
            <person name="Garber M."/>
            <person name="Gentles A.J."/>
            <person name="Goodstadt L."/>
            <person name="Heger A."/>
            <person name="Jurka J."/>
            <person name="Kamal M."/>
            <person name="Mauceli E."/>
            <person name="Searle S.M."/>
            <person name="Sharpe T."/>
            <person name="Baker M.L."/>
            <person name="Batzer M.A."/>
            <person name="Benos P.V."/>
            <person name="Belov K."/>
            <person name="Clamp M."/>
            <person name="Cook A."/>
            <person name="Cuff J."/>
            <person name="Das R."/>
            <person name="Davidow L."/>
            <person name="Deakin J.E."/>
            <person name="Fazzari M.J."/>
            <person name="Glass J.L."/>
            <person name="Grabherr M."/>
            <person name="Greally J.M."/>
            <person name="Gu W."/>
            <person name="Hore T.A."/>
            <person name="Huttley G.A."/>
            <person name="Kleber M."/>
            <person name="Jirtle R.L."/>
            <person name="Koina E."/>
            <person name="Lee J.T."/>
            <person name="Mahony S."/>
            <person name="Marra M.A."/>
            <person name="Miller R.D."/>
            <person name="Nicholls R.D."/>
            <person name="Oda M."/>
            <person name="Papenfuss A.T."/>
            <person name="Parra Z.E."/>
            <person name="Pollock D.D."/>
            <person name="Ray D.A."/>
            <person name="Schein J.E."/>
            <person name="Speed T.P."/>
            <person name="Thompson K."/>
            <person name="VandeBerg J.L."/>
            <person name="Wade C.M."/>
            <person name="Walker J.A."/>
            <person name="Waters P.D."/>
            <person name="Webber C."/>
            <person name="Weidman J.R."/>
            <person name="Xie X."/>
            <person name="Zody M.C."/>
            <person name="Baldwin J."/>
            <person name="Abdouelleil A."/>
            <person name="Abdulkadir J."/>
            <person name="Abebe A."/>
            <person name="Abera B."/>
            <person name="Abreu J."/>
            <person name="Acer S.C."/>
            <person name="Aftuck L."/>
            <person name="Alexander A."/>
            <person name="An P."/>
            <person name="Anderson E."/>
            <person name="Anderson S."/>
            <person name="Arachi H."/>
            <person name="Azer M."/>
            <person name="Bachantsang P."/>
            <person name="Barry A."/>
            <person name="Bayul T."/>
            <person name="Berlin A."/>
            <person name="Bessette D."/>
            <person name="Bloom T."/>
            <person name="Bloom T."/>
            <person name="Boguslavskiy L."/>
            <person name="Bonnet C."/>
            <person name="Boukhgalter B."/>
            <person name="Bourzgui I."/>
            <person name="Brown A."/>
            <person name="Cahill P."/>
            <person name="Channer S."/>
            <person name="Cheshatsang Y."/>
            <person name="Chuda L."/>
            <person name="Citroen M."/>
            <person name="Collymore A."/>
            <person name="Cooke P."/>
            <person name="Costello M."/>
            <person name="D'Aco K."/>
            <person name="Daza R."/>
            <person name="De Haan G."/>
            <person name="DeGray S."/>
            <person name="DeMaso C."/>
            <person name="Dhargay N."/>
            <person name="Dooley K."/>
            <person name="Dooley E."/>
            <person name="Doricent M."/>
            <person name="Dorje P."/>
            <person name="Dorjee K."/>
            <person name="Dupes A."/>
            <person name="Elong R."/>
            <person name="Falk J."/>
            <person name="Farina A."/>
            <person name="Faro S."/>
            <person name="Ferguson D."/>
            <person name="Fisher S."/>
            <person name="Foley C.D."/>
            <person name="Franke A."/>
            <person name="Friedrich D."/>
            <person name="Gadbois L."/>
            <person name="Gearin G."/>
            <person name="Gearin C.R."/>
            <person name="Giannoukos G."/>
            <person name="Goode T."/>
            <person name="Graham J."/>
            <person name="Grandbois E."/>
            <person name="Grewal S."/>
            <person name="Gyaltsen K."/>
            <person name="Hafez N."/>
            <person name="Hagos B."/>
            <person name="Hall J."/>
            <person name="Henson C."/>
            <person name="Hollinger A."/>
            <person name="Honan T."/>
            <person name="Huard M.D."/>
            <person name="Hughes L."/>
            <person name="Hurhula B."/>
            <person name="Husby M.E."/>
            <person name="Kamat A."/>
            <person name="Kanga B."/>
            <person name="Kashin S."/>
            <person name="Khazanovich D."/>
            <person name="Kisner P."/>
            <person name="Lance K."/>
            <person name="Lara M."/>
            <person name="Lee W."/>
            <person name="Lennon N."/>
            <person name="Letendre F."/>
            <person name="LeVine R."/>
            <person name="Lipovsky A."/>
            <person name="Liu X."/>
            <person name="Liu J."/>
            <person name="Liu S."/>
            <person name="Lokyitsang T."/>
            <person name="Lokyitsang Y."/>
            <person name="Lubonja R."/>
            <person name="Lui A."/>
            <person name="MacDonald P."/>
            <person name="Magnisalis V."/>
            <person name="Maru K."/>
            <person name="Matthews C."/>
            <person name="McCusker W."/>
            <person name="McDonough S."/>
            <person name="Mehta T."/>
            <person name="Meldrim J."/>
            <person name="Meneus L."/>
            <person name="Mihai O."/>
            <person name="Mihalev A."/>
            <person name="Mihova T."/>
            <person name="Mittelman R."/>
            <person name="Mlenga V."/>
            <person name="Montmayeur A."/>
            <person name="Mulrain L."/>
            <person name="Navidi A."/>
            <person name="Naylor J."/>
            <person name="Negash T."/>
            <person name="Nguyen T."/>
            <person name="Nguyen N."/>
            <person name="Nicol R."/>
            <person name="Norbu C."/>
            <person name="Norbu N."/>
            <person name="Novod N."/>
            <person name="O'Neill B."/>
            <person name="Osman S."/>
            <person name="Markiewicz E."/>
            <person name="Oyono O.L."/>
            <person name="Patti C."/>
            <person name="Phunkhang P."/>
            <person name="Pierre F."/>
            <person name="Priest M."/>
            <person name="Raghuraman S."/>
            <person name="Rege F."/>
            <person name="Reyes R."/>
            <person name="Rise C."/>
            <person name="Rogov P."/>
            <person name="Ross K."/>
            <person name="Ryan E."/>
            <person name="Settipalli S."/>
            <person name="Shea T."/>
            <person name="Sherpa N."/>
            <person name="Shi L."/>
            <person name="Shih D."/>
            <person name="Sparrow T."/>
            <person name="Spaulding J."/>
            <person name="Stalker J."/>
            <person name="Stange-Thomann N."/>
            <person name="Stavropoulos S."/>
            <person name="Stone C."/>
            <person name="Strader C."/>
            <person name="Tesfaye S."/>
            <person name="Thomson T."/>
            <person name="Thoulutsang Y."/>
            <person name="Thoulutsang D."/>
            <person name="Topham K."/>
            <person name="Topping I."/>
            <person name="Tsamla T."/>
            <person name="Vassiliev H."/>
            <person name="Vo A."/>
            <person name="Wangchuk T."/>
            <person name="Wangdi T."/>
            <person name="Weiand M."/>
            <person name="Wilkinson J."/>
            <person name="Wilson A."/>
            <person name="Yadav S."/>
            <person name="Young G."/>
            <person name="Yu Q."/>
            <person name="Zembek L."/>
            <person name="Zhong D."/>
            <person name="Zimmer A."/>
            <person name="Zwirko Z."/>
            <person name="Jaffe D.B."/>
            <person name="Alvarez P."/>
            <person name="Brockman W."/>
            <person name="Butler J."/>
            <person name="Chin C."/>
            <person name="Gnerre S."/>
            <person name="MacCallum I."/>
            <person name="Graves J.A."/>
            <person name="Ponting C.P."/>
            <person name="Breen M."/>
            <person name="Samollow P.B."/>
            <person name="Lander E.S."/>
            <person name="Lindblad-Toh K."/>
        </authorList>
    </citation>
    <scope>NUCLEOTIDE SEQUENCE [LARGE SCALE GENOMIC DNA]</scope>
</reference>
<dbReference type="AlphaFoldDB" id="F6S5E8"/>
<evidence type="ECO:0000256" key="3">
    <source>
        <dbReference type="SAM" id="MobiDB-lite"/>
    </source>
</evidence>
<dbReference type="InParanoid" id="F6S5E8"/>
<dbReference type="GeneTree" id="ENSGT00530000063821"/>
<evidence type="ECO:0000313" key="5">
    <source>
        <dbReference type="Ensembl" id="ENSMODP00000038214.2"/>
    </source>
</evidence>
<comment type="similarity">
    <text evidence="1">Belongs to the SPATA6 family.</text>
</comment>
<dbReference type="STRING" id="13616.ENSMODP00000038214"/>
<dbReference type="Bgee" id="ENSMODG00000025440">
    <property type="expression patterns" value="Expressed in spermatocyte and 14 other cell types or tissues"/>
</dbReference>
<dbReference type="InterPro" id="IPR032732">
    <property type="entry name" value="SPATA6_N"/>
</dbReference>